<dbReference type="FunFam" id="3.10.120.10:FF:000002">
    <property type="entry name" value="Cytochrome b5 type B"/>
    <property type="match status" value="1"/>
</dbReference>
<reference evidence="11" key="1">
    <citation type="submission" date="2009-12" db="EMBL/GenBank/DDBJ databases">
        <title>The Genome Sequence of Anolis carolinensis (Green Anole Lizard).</title>
        <authorList>
            <consortium name="The Genome Sequencing Platform"/>
            <person name="Di Palma F."/>
            <person name="Alfoldi J."/>
            <person name="Heiman D."/>
            <person name="Young S."/>
            <person name="Grabherr M."/>
            <person name="Johnson J."/>
            <person name="Lander E.S."/>
            <person name="Lindblad-Toh K."/>
        </authorList>
    </citation>
    <scope>NUCLEOTIDE SEQUENCE [LARGE SCALE GENOMIC DNA]</scope>
    <source>
        <strain evidence="11">JBL SC #1</strain>
    </source>
</reference>
<evidence type="ECO:0000259" key="10">
    <source>
        <dbReference type="PROSITE" id="PS50255"/>
    </source>
</evidence>
<evidence type="ECO:0000256" key="4">
    <source>
        <dbReference type="ARBA" id="ARBA00022723"/>
    </source>
</evidence>
<keyword evidence="5" id="KW-0813">Transport</keyword>
<feature type="domain" description="Cytochrome b5 heme-binding" evidence="10">
    <location>
        <begin position="15"/>
        <end position="91"/>
    </location>
</feature>
<dbReference type="InterPro" id="IPR036400">
    <property type="entry name" value="Cyt_B5-like_heme/steroid_sf"/>
</dbReference>
<keyword evidence="4 9" id="KW-0479">Metal-binding</keyword>
<comment type="similarity">
    <text evidence="8 9">Belongs to the cytochrome b5 family.</text>
</comment>
<dbReference type="PRINTS" id="PR00363">
    <property type="entry name" value="CYTOCHROMEB5"/>
</dbReference>
<evidence type="ECO:0000256" key="6">
    <source>
        <dbReference type="ARBA" id="ARBA00023004"/>
    </source>
</evidence>
<comment type="subcellular location">
    <subcellularLocation>
        <location evidence="1">Membrane</location>
    </subcellularLocation>
</comment>
<name>A0A803TEQ9_ANOCA</name>
<dbReference type="GO" id="GO:0005741">
    <property type="term" value="C:mitochondrial outer membrane"/>
    <property type="evidence" value="ECO:0000318"/>
    <property type="project" value="GO_Central"/>
</dbReference>
<evidence type="ECO:0000256" key="3">
    <source>
        <dbReference type="ARBA" id="ARBA00022692"/>
    </source>
</evidence>
<keyword evidence="12" id="KW-1185">Reference proteome</keyword>
<dbReference type="SUPFAM" id="SSF55856">
    <property type="entry name" value="Cytochrome b5-like heme/steroid binding domain"/>
    <property type="match status" value="1"/>
</dbReference>
<evidence type="ECO:0000256" key="2">
    <source>
        <dbReference type="ARBA" id="ARBA00022617"/>
    </source>
</evidence>
<dbReference type="InterPro" id="IPR018506">
    <property type="entry name" value="Cyt_B5_heme-BS"/>
</dbReference>
<dbReference type="GO" id="GO:0020037">
    <property type="term" value="F:heme binding"/>
    <property type="evidence" value="ECO:0000318"/>
    <property type="project" value="GO_Central"/>
</dbReference>
<dbReference type="InterPro" id="IPR001199">
    <property type="entry name" value="Cyt_B5-like_heme/steroid-bd"/>
</dbReference>
<evidence type="ECO:0000256" key="5">
    <source>
        <dbReference type="ARBA" id="ARBA00022982"/>
    </source>
</evidence>
<dbReference type="PROSITE" id="PS00191">
    <property type="entry name" value="CYTOCHROME_B5_1"/>
    <property type="match status" value="1"/>
</dbReference>
<organism evidence="11 12">
    <name type="scientific">Anolis carolinensis</name>
    <name type="common">Green anole</name>
    <name type="synonym">American chameleon</name>
    <dbReference type="NCBI Taxonomy" id="28377"/>
    <lineage>
        <taxon>Eukaryota</taxon>
        <taxon>Metazoa</taxon>
        <taxon>Chordata</taxon>
        <taxon>Craniata</taxon>
        <taxon>Vertebrata</taxon>
        <taxon>Euteleostomi</taxon>
        <taxon>Lepidosauria</taxon>
        <taxon>Squamata</taxon>
        <taxon>Bifurcata</taxon>
        <taxon>Unidentata</taxon>
        <taxon>Episquamata</taxon>
        <taxon>Toxicofera</taxon>
        <taxon>Iguania</taxon>
        <taxon>Dactyloidae</taxon>
        <taxon>Anolis</taxon>
    </lineage>
</organism>
<proteinExistence type="inferred from homology"/>
<dbReference type="PANTHER" id="PTHR19359">
    <property type="entry name" value="CYTOCHROME B5"/>
    <property type="match status" value="1"/>
</dbReference>
<dbReference type="Bgee" id="ENSACAG00000003522">
    <property type="expression patterns" value="Expressed in liver and 13 other cell types or tissues"/>
</dbReference>
<dbReference type="GeneTree" id="ENSGT00940000155584"/>
<dbReference type="SMART" id="SM01117">
    <property type="entry name" value="Cyt-b5"/>
    <property type="match status" value="1"/>
</dbReference>
<dbReference type="GO" id="GO:0046872">
    <property type="term" value="F:metal ion binding"/>
    <property type="evidence" value="ECO:0007669"/>
    <property type="project" value="UniProtKB-UniRule"/>
</dbReference>
<evidence type="ECO:0000256" key="8">
    <source>
        <dbReference type="ARBA" id="ARBA00038168"/>
    </source>
</evidence>
<dbReference type="Gene3D" id="3.10.120.10">
    <property type="entry name" value="Cytochrome b5-like heme/steroid binding domain"/>
    <property type="match status" value="1"/>
</dbReference>
<evidence type="ECO:0000313" key="12">
    <source>
        <dbReference type="Proteomes" id="UP000001646"/>
    </source>
</evidence>
<dbReference type="AlphaFoldDB" id="A0A803TEQ9"/>
<keyword evidence="3" id="KW-0812">Transmembrane</keyword>
<reference evidence="11" key="3">
    <citation type="submission" date="2025-09" db="UniProtKB">
        <authorList>
            <consortium name="Ensembl"/>
        </authorList>
    </citation>
    <scope>IDENTIFICATION</scope>
</reference>
<dbReference type="PROSITE" id="PS50255">
    <property type="entry name" value="CYTOCHROME_B5_2"/>
    <property type="match status" value="1"/>
</dbReference>
<dbReference type="Pfam" id="PF00173">
    <property type="entry name" value="Cyt-b5"/>
    <property type="match status" value="1"/>
</dbReference>
<evidence type="ECO:0000256" key="9">
    <source>
        <dbReference type="RuleBase" id="RU362121"/>
    </source>
</evidence>
<dbReference type="GO" id="GO:0006809">
    <property type="term" value="P:nitric oxide biosynthetic process"/>
    <property type="evidence" value="ECO:0007669"/>
    <property type="project" value="Ensembl"/>
</dbReference>
<dbReference type="InterPro" id="IPR050668">
    <property type="entry name" value="Cytochrome_b5"/>
</dbReference>
<evidence type="ECO:0000256" key="7">
    <source>
        <dbReference type="ARBA" id="ARBA00023136"/>
    </source>
</evidence>
<sequence length="149" mass="16831">MGTQEAGGAEPPQGGPFFTMDEVAKRSTGKETWLVIHGRVYDVTRFLDEHPGGEEVLLEQAGQDATESFDDVGHSEDAHEMLKQYLIGEVHPVRLSASCCCCYCYYYLKHNKMSPQQTLCWLFYWITRWTLPKCLGLCDVSANNACRSQ</sequence>
<keyword evidence="6 9" id="KW-0408">Iron</keyword>
<dbReference type="GO" id="GO:0050421">
    <property type="term" value="F:nitrite reductase (NO-forming) activity"/>
    <property type="evidence" value="ECO:0007669"/>
    <property type="project" value="Ensembl"/>
</dbReference>
<dbReference type="GO" id="GO:1903958">
    <property type="term" value="C:nitric-oxide synthase complex"/>
    <property type="evidence" value="ECO:0007669"/>
    <property type="project" value="Ensembl"/>
</dbReference>
<keyword evidence="7" id="KW-0472">Membrane</keyword>
<reference evidence="11" key="2">
    <citation type="submission" date="2025-08" db="UniProtKB">
        <authorList>
            <consortium name="Ensembl"/>
        </authorList>
    </citation>
    <scope>IDENTIFICATION</scope>
</reference>
<dbReference type="Ensembl" id="ENSACAT00000051752.1">
    <property type="protein sequence ID" value="ENSACAP00000033699.1"/>
    <property type="gene ID" value="ENSACAG00000003522.4"/>
</dbReference>
<keyword evidence="2 9" id="KW-0349">Heme</keyword>
<gene>
    <name evidence="11" type="primary">CYB5B</name>
</gene>
<dbReference type="PANTHER" id="PTHR19359:SF95">
    <property type="entry name" value="CYTOCHROME B5 TYPE B"/>
    <property type="match status" value="1"/>
</dbReference>
<dbReference type="InParanoid" id="A0A803TEQ9"/>
<protein>
    <submittedName>
        <fullName evidence="11">Cytochrome b5 type B</fullName>
    </submittedName>
</protein>
<evidence type="ECO:0000256" key="1">
    <source>
        <dbReference type="ARBA" id="ARBA00004370"/>
    </source>
</evidence>
<accession>A0A803TEQ9</accession>
<evidence type="ECO:0000313" key="11">
    <source>
        <dbReference type="Ensembl" id="ENSACAP00000033699.1"/>
    </source>
</evidence>
<dbReference type="Proteomes" id="UP000001646">
    <property type="component" value="Unplaced"/>
</dbReference>
<keyword evidence="5" id="KW-0249">Electron transport</keyword>